<evidence type="ECO:0000313" key="2">
    <source>
        <dbReference type="EMBL" id="GGG58288.1"/>
    </source>
</evidence>
<dbReference type="RefSeq" id="WP_188887707.1">
    <property type="nucleotide sequence ID" value="NZ_BMHY01000001.1"/>
</dbReference>
<feature type="compositionally biased region" description="Gly residues" evidence="1">
    <location>
        <begin position="13"/>
        <end position="49"/>
    </location>
</feature>
<dbReference type="EMBL" id="BMHY01000001">
    <property type="protein sequence ID" value="GGG58288.1"/>
    <property type="molecule type" value="Genomic_DNA"/>
</dbReference>
<organism evidence="2 3">
    <name type="scientific">Paenibacillus radicis</name>
    <name type="common">ex Gao et al. 2016</name>
    <dbReference type="NCBI Taxonomy" id="1737354"/>
    <lineage>
        <taxon>Bacteria</taxon>
        <taxon>Bacillati</taxon>
        <taxon>Bacillota</taxon>
        <taxon>Bacilli</taxon>
        <taxon>Bacillales</taxon>
        <taxon>Paenibacillaceae</taxon>
        <taxon>Paenibacillus</taxon>
    </lineage>
</organism>
<proteinExistence type="predicted"/>
<accession>A0A917LUU7</accession>
<evidence type="ECO:0000313" key="3">
    <source>
        <dbReference type="Proteomes" id="UP000600247"/>
    </source>
</evidence>
<name>A0A917LUU7_9BACL</name>
<feature type="compositionally biased region" description="Polar residues" evidence="1">
    <location>
        <begin position="66"/>
        <end position="76"/>
    </location>
</feature>
<feature type="region of interest" description="Disordered" evidence="1">
    <location>
        <begin position="1"/>
        <end position="86"/>
    </location>
</feature>
<sequence>MSQFISSCNTGGSRTGGNRTGGSRTGGSRTGGNRTGGSRTGGNRTGGSRTGNNRPYDPNHSHHSQRSNGDSTQAEQFNKDSDDDFE</sequence>
<evidence type="ECO:0000256" key="1">
    <source>
        <dbReference type="SAM" id="MobiDB-lite"/>
    </source>
</evidence>
<dbReference type="Proteomes" id="UP000600247">
    <property type="component" value="Unassembled WGS sequence"/>
</dbReference>
<protein>
    <submittedName>
        <fullName evidence="2">Uncharacterized protein</fullName>
    </submittedName>
</protein>
<comment type="caution">
    <text evidence="2">The sequence shown here is derived from an EMBL/GenBank/DDBJ whole genome shotgun (WGS) entry which is preliminary data.</text>
</comment>
<gene>
    <name evidence="2" type="ORF">GCM10010918_09190</name>
</gene>
<keyword evidence="3" id="KW-1185">Reference proteome</keyword>
<reference evidence="2 3" key="1">
    <citation type="journal article" date="2014" name="Int. J. Syst. Evol. Microbiol.">
        <title>Complete genome sequence of Corynebacterium casei LMG S-19264T (=DSM 44701T), isolated from a smear-ripened cheese.</title>
        <authorList>
            <consortium name="US DOE Joint Genome Institute (JGI-PGF)"/>
            <person name="Walter F."/>
            <person name="Albersmeier A."/>
            <person name="Kalinowski J."/>
            <person name="Ruckert C."/>
        </authorList>
    </citation>
    <scope>NUCLEOTIDE SEQUENCE [LARGE SCALE GENOMIC DNA]</scope>
    <source>
        <strain evidence="2 3">CGMCC 1.15286</strain>
    </source>
</reference>
<dbReference type="AlphaFoldDB" id="A0A917LUU7"/>